<keyword evidence="2" id="KW-1185">Reference proteome</keyword>
<gene>
    <name evidence="1" type="ORF">SCHPADRAFT_895568</name>
</gene>
<protein>
    <submittedName>
        <fullName evidence="1">Uncharacterized protein</fullName>
    </submittedName>
</protein>
<accession>A0A0H2RN67</accession>
<name>A0A0H2RN67_9AGAM</name>
<dbReference type="InParanoid" id="A0A0H2RN67"/>
<sequence>MYFNLFNVTLNLLLLLVILLIVGALLSFLAGAVQQTSEIITIFAPVICWHSSLAPTSFCRLFVPSLGSNGGEAQTVIQETAAAVLDRFTQDARNTGTITPIDMASIRLAVDDMVTLIEGRAYESGDVIAKELGTLSELIANAAKSMTEVRTKVDLGVDRVLAKSALIMSRSMGFNYPMSAQDVNHGQDQALCAITEGSTRGCAPLSRSTSPSVFLALQQASSLFTSILDEFMPLVEKAKADASKMEECLRRIQIMLVQEKILATNEDSRLSTAILVFLKVKERGNRGESIETLFLARRDILAYIYAVNELLTQLSTDIREIQAVIASASNPSEGWEDDFLAVVSAGTHRMRLNKVMQRNAIDTNDQSTLPSATAPVPNLDL</sequence>
<reference evidence="1 2" key="1">
    <citation type="submission" date="2015-04" db="EMBL/GenBank/DDBJ databases">
        <title>Complete genome sequence of Schizopora paradoxa KUC8140, a cosmopolitan wood degrader in East Asia.</title>
        <authorList>
            <consortium name="DOE Joint Genome Institute"/>
            <person name="Min B."/>
            <person name="Park H."/>
            <person name="Jang Y."/>
            <person name="Kim J.-J."/>
            <person name="Kim K.H."/>
            <person name="Pangilinan J."/>
            <person name="Lipzen A."/>
            <person name="Riley R."/>
            <person name="Grigoriev I.V."/>
            <person name="Spatafora J.W."/>
            <person name="Choi I.-G."/>
        </authorList>
    </citation>
    <scope>NUCLEOTIDE SEQUENCE [LARGE SCALE GENOMIC DNA]</scope>
    <source>
        <strain evidence="1 2">KUC8140</strain>
    </source>
</reference>
<proteinExistence type="predicted"/>
<dbReference type="Proteomes" id="UP000053477">
    <property type="component" value="Unassembled WGS sequence"/>
</dbReference>
<evidence type="ECO:0000313" key="2">
    <source>
        <dbReference type="Proteomes" id="UP000053477"/>
    </source>
</evidence>
<dbReference type="AlphaFoldDB" id="A0A0H2RN67"/>
<evidence type="ECO:0000313" key="1">
    <source>
        <dbReference type="EMBL" id="KLO06286.1"/>
    </source>
</evidence>
<organism evidence="1 2">
    <name type="scientific">Schizopora paradoxa</name>
    <dbReference type="NCBI Taxonomy" id="27342"/>
    <lineage>
        <taxon>Eukaryota</taxon>
        <taxon>Fungi</taxon>
        <taxon>Dikarya</taxon>
        <taxon>Basidiomycota</taxon>
        <taxon>Agaricomycotina</taxon>
        <taxon>Agaricomycetes</taxon>
        <taxon>Hymenochaetales</taxon>
        <taxon>Schizoporaceae</taxon>
        <taxon>Schizopora</taxon>
    </lineage>
</organism>
<dbReference type="EMBL" id="KQ086219">
    <property type="protein sequence ID" value="KLO06286.1"/>
    <property type="molecule type" value="Genomic_DNA"/>
</dbReference>